<dbReference type="Pfam" id="PF04488">
    <property type="entry name" value="Gly_transf_sug"/>
    <property type="match status" value="1"/>
</dbReference>
<evidence type="ECO:0000313" key="3">
    <source>
        <dbReference type="EMBL" id="PRP79027.1"/>
    </source>
</evidence>
<dbReference type="InterPro" id="IPR007577">
    <property type="entry name" value="GlycoTrfase_DXD_sugar-bd_CS"/>
</dbReference>
<proteinExistence type="predicted"/>
<evidence type="ECO:0000256" key="1">
    <source>
        <dbReference type="ARBA" id="ARBA00022679"/>
    </source>
</evidence>
<dbReference type="GO" id="GO:0016020">
    <property type="term" value="C:membrane"/>
    <property type="evidence" value="ECO:0007669"/>
    <property type="project" value="GOC"/>
</dbReference>
<accession>A0A2P6N502</accession>
<gene>
    <name evidence="3" type="ORF">PROFUN_13188</name>
</gene>
<comment type="caution">
    <text evidence="3">The sequence shown here is derived from an EMBL/GenBank/DDBJ whole genome shotgun (WGS) entry which is preliminary data.</text>
</comment>
<dbReference type="EMBL" id="MDYQ01000200">
    <property type="protein sequence ID" value="PRP79027.1"/>
    <property type="molecule type" value="Genomic_DNA"/>
</dbReference>
<keyword evidence="2" id="KW-0812">Transmembrane</keyword>
<organism evidence="3 4">
    <name type="scientific">Planoprotostelium fungivorum</name>
    <dbReference type="NCBI Taxonomy" id="1890364"/>
    <lineage>
        <taxon>Eukaryota</taxon>
        <taxon>Amoebozoa</taxon>
        <taxon>Evosea</taxon>
        <taxon>Variosea</taxon>
        <taxon>Cavosteliida</taxon>
        <taxon>Cavosteliaceae</taxon>
        <taxon>Planoprotostelium</taxon>
    </lineage>
</organism>
<evidence type="ECO:0000256" key="2">
    <source>
        <dbReference type="SAM" id="Phobius"/>
    </source>
</evidence>
<dbReference type="Proteomes" id="UP000241769">
    <property type="component" value="Unassembled WGS sequence"/>
</dbReference>
<dbReference type="PANTHER" id="PTHR32385">
    <property type="entry name" value="MANNOSYL PHOSPHORYLINOSITOL CERAMIDE SYNTHASE"/>
    <property type="match status" value="1"/>
</dbReference>
<keyword evidence="1 3" id="KW-0808">Transferase</keyword>
<protein>
    <submittedName>
        <fullName evidence="3">Glycosyltransferase family 32 protein</fullName>
    </submittedName>
</protein>
<dbReference type="OrthoDB" id="409543at2759"/>
<keyword evidence="2" id="KW-1133">Transmembrane helix</keyword>
<reference evidence="3 4" key="1">
    <citation type="journal article" date="2018" name="Genome Biol. Evol.">
        <title>Multiple Roots of Fruiting Body Formation in Amoebozoa.</title>
        <authorList>
            <person name="Hillmann F."/>
            <person name="Forbes G."/>
            <person name="Novohradska S."/>
            <person name="Ferling I."/>
            <person name="Riege K."/>
            <person name="Groth M."/>
            <person name="Westermann M."/>
            <person name="Marz M."/>
            <person name="Spaller T."/>
            <person name="Winckler T."/>
            <person name="Schaap P."/>
            <person name="Glockner G."/>
        </authorList>
    </citation>
    <scope>NUCLEOTIDE SEQUENCE [LARGE SCALE GENOMIC DNA]</scope>
    <source>
        <strain evidence="3 4">Jena</strain>
    </source>
</reference>
<dbReference type="Gene3D" id="3.90.550.20">
    <property type="match status" value="1"/>
</dbReference>
<keyword evidence="2" id="KW-0472">Membrane</keyword>
<dbReference type="GO" id="GO:0000030">
    <property type="term" value="F:mannosyltransferase activity"/>
    <property type="evidence" value="ECO:0007669"/>
    <property type="project" value="TreeGrafter"/>
</dbReference>
<dbReference type="SUPFAM" id="SSF53448">
    <property type="entry name" value="Nucleotide-diphospho-sugar transferases"/>
    <property type="match status" value="1"/>
</dbReference>
<dbReference type="AlphaFoldDB" id="A0A2P6N502"/>
<evidence type="ECO:0000313" key="4">
    <source>
        <dbReference type="Proteomes" id="UP000241769"/>
    </source>
</evidence>
<keyword evidence="4" id="KW-1185">Reference proteome</keyword>
<dbReference type="PANTHER" id="PTHR32385:SF23">
    <property type="entry name" value="NUCLEOTIDE-DIPHOSPHO-SUGAR TRANSFERASE"/>
    <property type="match status" value="1"/>
</dbReference>
<sequence>MISREQRPLILGTAIILITIFISYRYYDRLDRGGYYPIDDEADEERRQQLDRIDRRTQQTQALLLNRDECIGVVKNETEFLAVDLLDEAKTGIPHIIHQSWKTRELPFKFEKWSASWRLNNMNWRWVLWTNEDNMALCQRHFPWFLKKYTSMKGEIYRADLARNMYLYIYGGMYADLDQESLRPIQPIFSKAKTDISRYFDRTSGDVATAKSVAYVGTMGEGGIHSIPNAWMASSPEHPIWLFPLIEANNRRSSAAPEEISGPIALLRSYERYEELMKKENGEDLVWQYLQDELGEDLKGMRRVRHASGVFRSQYIYPHAWTNSVPTCSVGNANFNTKSCHADLKVEERESYAVTYWSHSWSYDGGHRDDRVDFLKNKN</sequence>
<name>A0A2P6N502_9EUKA</name>
<feature type="transmembrane region" description="Helical" evidence="2">
    <location>
        <begin position="9"/>
        <end position="27"/>
    </location>
</feature>
<dbReference type="GO" id="GO:0051999">
    <property type="term" value="P:mannosyl-inositol phosphorylceramide biosynthetic process"/>
    <property type="evidence" value="ECO:0007669"/>
    <property type="project" value="TreeGrafter"/>
</dbReference>
<dbReference type="InParanoid" id="A0A2P6N502"/>
<dbReference type="InterPro" id="IPR051706">
    <property type="entry name" value="Glycosyltransferase_domain"/>
</dbReference>
<dbReference type="InterPro" id="IPR029044">
    <property type="entry name" value="Nucleotide-diphossugar_trans"/>
</dbReference>